<dbReference type="Proteomes" id="UP000007110">
    <property type="component" value="Unassembled WGS sequence"/>
</dbReference>
<dbReference type="InParanoid" id="A0A7M7N4A5"/>
<accession>A0A7M7N4A5</accession>
<dbReference type="OrthoDB" id="10053555at2759"/>
<reference evidence="1" key="2">
    <citation type="submission" date="2021-01" db="UniProtKB">
        <authorList>
            <consortium name="EnsemblMetazoa"/>
        </authorList>
    </citation>
    <scope>IDENTIFICATION</scope>
</reference>
<dbReference type="GeneID" id="105444971"/>
<dbReference type="RefSeq" id="XP_030830346.1">
    <property type="nucleotide sequence ID" value="XM_030974486.1"/>
</dbReference>
<dbReference type="CDD" id="cd09487">
    <property type="entry name" value="SAM_superfamily"/>
    <property type="match status" value="1"/>
</dbReference>
<evidence type="ECO:0008006" key="3">
    <source>
        <dbReference type="Google" id="ProtNLM"/>
    </source>
</evidence>
<dbReference type="PANTHER" id="PTHR31025">
    <property type="entry name" value="SI:CH211-196P9.1-RELATED"/>
    <property type="match status" value="1"/>
</dbReference>
<dbReference type="AlphaFoldDB" id="A0A7M7N4A5"/>
<keyword evidence="2" id="KW-1185">Reference proteome</keyword>
<evidence type="ECO:0000313" key="2">
    <source>
        <dbReference type="Proteomes" id="UP000007110"/>
    </source>
</evidence>
<evidence type="ECO:0000313" key="1">
    <source>
        <dbReference type="EnsemblMetazoa" id="XP_030830346"/>
    </source>
</evidence>
<dbReference type="PANTHER" id="PTHR31025:SF9">
    <property type="entry name" value="SI:DKEY-286J15.1"/>
    <property type="match status" value="1"/>
</dbReference>
<dbReference type="SUPFAM" id="SSF47769">
    <property type="entry name" value="SAM/Pointed domain"/>
    <property type="match status" value="1"/>
</dbReference>
<dbReference type="Gene3D" id="1.10.150.50">
    <property type="entry name" value="Transcription Factor, Ets-1"/>
    <property type="match status" value="1"/>
</dbReference>
<proteinExistence type="predicted"/>
<organism evidence="1 2">
    <name type="scientific">Strongylocentrotus purpuratus</name>
    <name type="common">Purple sea urchin</name>
    <dbReference type="NCBI Taxonomy" id="7668"/>
    <lineage>
        <taxon>Eukaryota</taxon>
        <taxon>Metazoa</taxon>
        <taxon>Echinodermata</taxon>
        <taxon>Eleutherozoa</taxon>
        <taxon>Echinozoa</taxon>
        <taxon>Echinoidea</taxon>
        <taxon>Euechinoidea</taxon>
        <taxon>Echinacea</taxon>
        <taxon>Camarodonta</taxon>
        <taxon>Echinidea</taxon>
        <taxon>Strongylocentrotidae</taxon>
        <taxon>Strongylocentrotus</taxon>
    </lineage>
</organism>
<reference evidence="2" key="1">
    <citation type="submission" date="2015-02" db="EMBL/GenBank/DDBJ databases">
        <title>Genome sequencing for Strongylocentrotus purpuratus.</title>
        <authorList>
            <person name="Murali S."/>
            <person name="Liu Y."/>
            <person name="Vee V."/>
            <person name="English A."/>
            <person name="Wang M."/>
            <person name="Skinner E."/>
            <person name="Han Y."/>
            <person name="Muzny D.M."/>
            <person name="Worley K.C."/>
            <person name="Gibbs R.A."/>
        </authorList>
    </citation>
    <scope>NUCLEOTIDE SEQUENCE</scope>
</reference>
<dbReference type="OMA" id="MSTHTEY"/>
<dbReference type="EnsemblMetazoa" id="XM_030974486">
    <property type="protein sequence ID" value="XP_030830346"/>
    <property type="gene ID" value="LOC105444971"/>
</dbReference>
<sequence length="414" mass="47046">MADMLKAFLEETLGPKAGETERILEENDVDLEVLRTMSEGDLEKLGISFGLRRKLTLAIRKSQKQLESTTDEVVIHDVPASSDSPVPKKLKSVMNLKEAMNNSSEGRELVKHLDGGSTLSTKQRKALVKMAVGHLVDLHGLWPPSKQKTLLAKEIVSTWPSTKDTTPGMEGHIDWIKFSPPHRGYMSTHTEYFQDTHKYRRHIIMDSGNPITITEVLTLFPRYQDIPQLIGIDFSMMHKAESEKFITQWSTLREKIILLGQEEYHSVKQVIERYQDTDRDLCALLVTKSKVNCSRSAAVQYLIQHVPAGTNIEEAINQIKKEYRQPLIVALGKETGDGRQKQYFLCLDSIPVSAGSTVVEAFDKLFKCFFIFGVNYPDILSHFYDYFASFVYEIWPTHKVKPMVRSFACAVKSS</sequence>
<dbReference type="InterPro" id="IPR013761">
    <property type="entry name" value="SAM/pointed_sf"/>
</dbReference>
<protein>
    <recommendedName>
        <fullName evidence="3">SAM domain-containing protein</fullName>
    </recommendedName>
</protein>
<name>A0A7M7N4A5_STRPU</name>
<dbReference type="KEGG" id="spu:105444971"/>